<feature type="transmembrane region" description="Helical" evidence="10">
    <location>
        <begin position="47"/>
        <end position="66"/>
    </location>
</feature>
<dbReference type="GO" id="GO:0005886">
    <property type="term" value="C:plasma membrane"/>
    <property type="evidence" value="ECO:0007669"/>
    <property type="project" value="UniProtKB-SubCell"/>
</dbReference>
<dbReference type="GO" id="GO:0043772">
    <property type="term" value="F:acyl-phosphate glycerol-3-phosphate acyltransferase activity"/>
    <property type="evidence" value="ECO:0007669"/>
    <property type="project" value="UniProtKB-UniRule"/>
</dbReference>
<keyword evidence="3 10" id="KW-0808">Transferase</keyword>
<evidence type="ECO:0000256" key="9">
    <source>
        <dbReference type="ARBA" id="ARBA00023264"/>
    </source>
</evidence>
<keyword evidence="6 10" id="KW-0443">Lipid metabolism</keyword>
<keyword evidence="8 10" id="KW-0594">Phospholipid biosynthesis</keyword>
<dbReference type="Pfam" id="PF02660">
    <property type="entry name" value="G3P_acyltransf"/>
    <property type="match status" value="1"/>
</dbReference>
<feature type="transmembrane region" description="Helical" evidence="10">
    <location>
        <begin position="102"/>
        <end position="119"/>
    </location>
</feature>
<comment type="function">
    <text evidence="10">Catalyzes the transfer of an acyl group from acyl-phosphate (acyl-PO(4)) to glycerol-3-phosphate (G3P) to form lysophosphatidic acid (LPA). This enzyme utilizes acyl-phosphate as fatty acyl donor, but not acyl-CoA or acyl-ACP.</text>
</comment>
<feature type="transmembrane region" description="Helical" evidence="10">
    <location>
        <begin position="126"/>
        <end position="155"/>
    </location>
</feature>
<dbReference type="AlphaFoldDB" id="A0A7W8CYD1"/>
<dbReference type="InterPro" id="IPR003811">
    <property type="entry name" value="G3P_acylTferase_PlsY"/>
</dbReference>
<dbReference type="HAMAP" id="MF_01043">
    <property type="entry name" value="PlsY"/>
    <property type="match status" value="1"/>
</dbReference>
<proteinExistence type="inferred from homology"/>
<comment type="catalytic activity">
    <reaction evidence="10">
        <text>an acyl phosphate + sn-glycerol 3-phosphate = a 1-acyl-sn-glycero-3-phosphate + phosphate</text>
        <dbReference type="Rhea" id="RHEA:34075"/>
        <dbReference type="ChEBI" id="CHEBI:43474"/>
        <dbReference type="ChEBI" id="CHEBI:57597"/>
        <dbReference type="ChEBI" id="CHEBI:57970"/>
        <dbReference type="ChEBI" id="CHEBI:59918"/>
        <dbReference type="EC" id="2.3.1.275"/>
    </reaction>
</comment>
<dbReference type="PANTHER" id="PTHR30309">
    <property type="entry name" value="INNER MEMBRANE PROTEIN YGIH"/>
    <property type="match status" value="1"/>
</dbReference>
<feature type="transmembrane region" description="Helical" evidence="10">
    <location>
        <begin position="78"/>
        <end position="96"/>
    </location>
</feature>
<keyword evidence="5 10" id="KW-1133">Transmembrane helix</keyword>
<evidence type="ECO:0000256" key="5">
    <source>
        <dbReference type="ARBA" id="ARBA00022989"/>
    </source>
</evidence>
<evidence type="ECO:0000256" key="3">
    <source>
        <dbReference type="ARBA" id="ARBA00022679"/>
    </source>
</evidence>
<evidence type="ECO:0000256" key="6">
    <source>
        <dbReference type="ARBA" id="ARBA00023098"/>
    </source>
</evidence>
<comment type="subunit">
    <text evidence="10">Probably interacts with PlsX.</text>
</comment>
<dbReference type="PANTHER" id="PTHR30309:SF0">
    <property type="entry name" value="GLYCEROL-3-PHOSPHATE ACYLTRANSFERASE-RELATED"/>
    <property type="match status" value="1"/>
</dbReference>
<dbReference type="EC" id="2.3.1.275" evidence="10"/>
<sequence>MKMILAIALGYILGSIPFALVIGKVFYHTDVRKYGSGNLGGTNAGRVLGKKVGAIVILLDALKVVLAMGLACQISVSAGIWAGTACCIGHCFPVFAHFKGGKAVASSFGFFLSLWIFIFHDPRYFLLPLLMFLVVLYLFKFVSLGSICALLFSALYITGTVWNIADLSVIAAAWIMTILVIYRHKANIGRIRSGTENKISWL</sequence>
<dbReference type="GO" id="GO:0008654">
    <property type="term" value="P:phospholipid biosynthetic process"/>
    <property type="evidence" value="ECO:0007669"/>
    <property type="project" value="UniProtKB-UniRule"/>
</dbReference>
<evidence type="ECO:0000313" key="11">
    <source>
        <dbReference type="EMBL" id="MBB5183885.1"/>
    </source>
</evidence>
<dbReference type="NCBIfam" id="TIGR00023">
    <property type="entry name" value="glycerol-3-phosphate 1-O-acyltransferase PlsY"/>
    <property type="match status" value="1"/>
</dbReference>
<keyword evidence="12" id="KW-1185">Reference proteome</keyword>
<name>A0A7W8CYD1_9FIRM</name>
<keyword evidence="11" id="KW-0012">Acyltransferase</keyword>
<dbReference type="UniPathway" id="UPA00085"/>
<dbReference type="RefSeq" id="WP_183329180.1">
    <property type="nucleotide sequence ID" value="NZ_JACHHK010000010.1"/>
</dbReference>
<comment type="caution">
    <text evidence="11">The sequence shown here is derived from an EMBL/GenBank/DDBJ whole genome shotgun (WGS) entry which is preliminary data.</text>
</comment>
<keyword evidence="2 10" id="KW-0444">Lipid biosynthesis</keyword>
<accession>A0A7W8CYD1</accession>
<evidence type="ECO:0000256" key="1">
    <source>
        <dbReference type="ARBA" id="ARBA00022475"/>
    </source>
</evidence>
<evidence type="ECO:0000256" key="4">
    <source>
        <dbReference type="ARBA" id="ARBA00022692"/>
    </source>
</evidence>
<comment type="similarity">
    <text evidence="10">Belongs to the PlsY family.</text>
</comment>
<dbReference type="EMBL" id="JACHHK010000010">
    <property type="protein sequence ID" value="MBB5183885.1"/>
    <property type="molecule type" value="Genomic_DNA"/>
</dbReference>
<comment type="pathway">
    <text evidence="10">Lipid metabolism; phospholipid metabolism.</text>
</comment>
<keyword evidence="9 10" id="KW-1208">Phospholipid metabolism</keyword>
<dbReference type="SMART" id="SM01207">
    <property type="entry name" value="G3P_acyltransf"/>
    <property type="match status" value="1"/>
</dbReference>
<protein>
    <recommendedName>
        <fullName evidence="10">Glycerol-3-phosphate acyltransferase</fullName>
    </recommendedName>
    <alternativeName>
        <fullName evidence="10">Acyl-PO4 G3P acyltransferase</fullName>
    </alternativeName>
    <alternativeName>
        <fullName evidence="10">Acyl-phosphate--glycerol-3-phosphate acyltransferase</fullName>
    </alternativeName>
    <alternativeName>
        <fullName evidence="10">G3P acyltransferase</fullName>
        <shortName evidence="10">GPAT</shortName>
        <ecNumber evidence="10">2.3.1.275</ecNumber>
    </alternativeName>
    <alternativeName>
        <fullName evidence="10">Lysophosphatidic acid synthase</fullName>
        <shortName evidence="10">LPA synthase</shortName>
    </alternativeName>
</protein>
<evidence type="ECO:0000256" key="7">
    <source>
        <dbReference type="ARBA" id="ARBA00023136"/>
    </source>
</evidence>
<comment type="subcellular location">
    <subcellularLocation>
        <location evidence="10">Cell membrane</location>
        <topology evidence="10">Multi-pass membrane protein</topology>
    </subcellularLocation>
</comment>
<feature type="transmembrane region" description="Helical" evidence="10">
    <location>
        <begin position="161"/>
        <end position="182"/>
    </location>
</feature>
<keyword evidence="4 10" id="KW-0812">Transmembrane</keyword>
<dbReference type="Proteomes" id="UP000539953">
    <property type="component" value="Unassembled WGS sequence"/>
</dbReference>
<keyword evidence="7 10" id="KW-0472">Membrane</keyword>
<evidence type="ECO:0000313" key="12">
    <source>
        <dbReference type="Proteomes" id="UP000539953"/>
    </source>
</evidence>
<keyword evidence="1 10" id="KW-1003">Cell membrane</keyword>
<organism evidence="11 12">
    <name type="scientific">Catenisphaera adipataccumulans</name>
    <dbReference type="NCBI Taxonomy" id="700500"/>
    <lineage>
        <taxon>Bacteria</taxon>
        <taxon>Bacillati</taxon>
        <taxon>Bacillota</taxon>
        <taxon>Erysipelotrichia</taxon>
        <taxon>Erysipelotrichales</taxon>
        <taxon>Erysipelotrichaceae</taxon>
        <taxon>Catenisphaera</taxon>
    </lineage>
</organism>
<evidence type="ECO:0000256" key="10">
    <source>
        <dbReference type="HAMAP-Rule" id="MF_01043"/>
    </source>
</evidence>
<evidence type="ECO:0000256" key="8">
    <source>
        <dbReference type="ARBA" id="ARBA00023209"/>
    </source>
</evidence>
<reference evidence="11 12" key="1">
    <citation type="submission" date="2020-08" db="EMBL/GenBank/DDBJ databases">
        <title>Genomic Encyclopedia of Type Strains, Phase IV (KMG-IV): sequencing the most valuable type-strain genomes for metagenomic binning, comparative biology and taxonomic classification.</title>
        <authorList>
            <person name="Goeker M."/>
        </authorList>
    </citation>
    <scope>NUCLEOTIDE SEQUENCE [LARGE SCALE GENOMIC DNA]</scope>
    <source>
        <strain evidence="11 12">DSM 25799</strain>
    </source>
</reference>
<gene>
    <name evidence="10" type="primary">plsY</name>
    <name evidence="11" type="ORF">HNQ47_001933</name>
</gene>
<evidence type="ECO:0000256" key="2">
    <source>
        <dbReference type="ARBA" id="ARBA00022516"/>
    </source>
</evidence>